<evidence type="ECO:0000313" key="2">
    <source>
        <dbReference type="Proteomes" id="UP000639643"/>
    </source>
</evidence>
<reference evidence="1" key="1">
    <citation type="journal article" date="2020" name="Phytopathology">
        <title>Genome Sequence Resources of Colletotrichum truncatum, C. plurivorum, C. musicola, and C. sojae: Four Species Pathogenic to Soybean (Glycine max).</title>
        <authorList>
            <person name="Rogerio F."/>
            <person name="Boufleur T.R."/>
            <person name="Ciampi-Guillardi M."/>
            <person name="Sukno S.A."/>
            <person name="Thon M.R."/>
            <person name="Massola Junior N.S."/>
            <person name="Baroncelli R."/>
        </authorList>
    </citation>
    <scope>NUCLEOTIDE SEQUENCE</scope>
    <source>
        <strain evidence="1">LFN0074</strain>
    </source>
</reference>
<organism evidence="1 2">
    <name type="scientific">Colletotrichum musicola</name>
    <dbReference type="NCBI Taxonomy" id="2175873"/>
    <lineage>
        <taxon>Eukaryota</taxon>
        <taxon>Fungi</taxon>
        <taxon>Dikarya</taxon>
        <taxon>Ascomycota</taxon>
        <taxon>Pezizomycotina</taxon>
        <taxon>Sordariomycetes</taxon>
        <taxon>Hypocreomycetidae</taxon>
        <taxon>Glomerellales</taxon>
        <taxon>Glomerellaceae</taxon>
        <taxon>Colletotrichum</taxon>
        <taxon>Colletotrichum orchidearum species complex</taxon>
    </lineage>
</organism>
<gene>
    <name evidence="1" type="ORF">CMUS01_08790</name>
</gene>
<comment type="caution">
    <text evidence="1">The sequence shown here is derived from an EMBL/GenBank/DDBJ whole genome shotgun (WGS) entry which is preliminary data.</text>
</comment>
<proteinExistence type="predicted"/>
<protein>
    <submittedName>
        <fullName evidence="1">Uncharacterized protein</fullName>
    </submittedName>
</protein>
<dbReference type="EMBL" id="WIGM01000353">
    <property type="protein sequence ID" value="KAF6827933.1"/>
    <property type="molecule type" value="Genomic_DNA"/>
</dbReference>
<dbReference type="Proteomes" id="UP000639643">
    <property type="component" value="Unassembled WGS sequence"/>
</dbReference>
<keyword evidence="2" id="KW-1185">Reference proteome</keyword>
<sequence length="121" mass="13902">MRRLTAAEDPQRLRDAASIKRCIPVVSAESSVKDRQLPNQSFLENIVTHHCHICEDATLPTIRSGSRIDRCEVCGWQDDDNWYCRDIQVCDVSSRWVTTHNCRSFGFHIWCKQNGNSFTCG</sequence>
<name>A0A8H6KBK1_9PEZI</name>
<accession>A0A8H6KBK1</accession>
<evidence type="ECO:0000313" key="1">
    <source>
        <dbReference type="EMBL" id="KAF6827933.1"/>
    </source>
</evidence>
<dbReference type="AlphaFoldDB" id="A0A8H6KBK1"/>